<protein>
    <submittedName>
        <fullName evidence="1">Uncharacterized protein</fullName>
    </submittedName>
</protein>
<sequence length="100" mass="11554">MEDNEDCFSNLSLDASNNESKDTETVIKTAKDSEDYVAQYSSFTKMEQLASSNGTEDVSELKVEDDETFMTSNHEKFFLLNGNHIDISYLYRINFIFHRC</sequence>
<dbReference type="EMBL" id="VTPC01001178">
    <property type="protein sequence ID" value="KAF2902814.1"/>
    <property type="molecule type" value="Genomic_DNA"/>
</dbReference>
<organism evidence="1 2">
    <name type="scientific">Ignelater luminosus</name>
    <name type="common">Cucubano</name>
    <name type="synonym">Pyrophorus luminosus</name>
    <dbReference type="NCBI Taxonomy" id="2038154"/>
    <lineage>
        <taxon>Eukaryota</taxon>
        <taxon>Metazoa</taxon>
        <taxon>Ecdysozoa</taxon>
        <taxon>Arthropoda</taxon>
        <taxon>Hexapoda</taxon>
        <taxon>Insecta</taxon>
        <taxon>Pterygota</taxon>
        <taxon>Neoptera</taxon>
        <taxon>Endopterygota</taxon>
        <taxon>Coleoptera</taxon>
        <taxon>Polyphaga</taxon>
        <taxon>Elateriformia</taxon>
        <taxon>Elateroidea</taxon>
        <taxon>Elateridae</taxon>
        <taxon>Agrypninae</taxon>
        <taxon>Pyrophorini</taxon>
        <taxon>Ignelater</taxon>
    </lineage>
</organism>
<proteinExistence type="predicted"/>
<accession>A0A8K0DBP0</accession>
<keyword evidence="2" id="KW-1185">Reference proteome</keyword>
<comment type="caution">
    <text evidence="1">The sequence shown here is derived from an EMBL/GenBank/DDBJ whole genome shotgun (WGS) entry which is preliminary data.</text>
</comment>
<evidence type="ECO:0000313" key="2">
    <source>
        <dbReference type="Proteomes" id="UP000801492"/>
    </source>
</evidence>
<name>A0A8K0DBP0_IGNLU</name>
<dbReference type="Proteomes" id="UP000801492">
    <property type="component" value="Unassembled WGS sequence"/>
</dbReference>
<evidence type="ECO:0000313" key="1">
    <source>
        <dbReference type="EMBL" id="KAF2902814.1"/>
    </source>
</evidence>
<reference evidence="1" key="1">
    <citation type="submission" date="2019-08" db="EMBL/GenBank/DDBJ databases">
        <title>The genome of the North American firefly Photinus pyralis.</title>
        <authorList>
            <consortium name="Photinus pyralis genome working group"/>
            <person name="Fallon T.R."/>
            <person name="Sander Lower S.E."/>
            <person name="Weng J.-K."/>
        </authorList>
    </citation>
    <scope>NUCLEOTIDE SEQUENCE</scope>
    <source>
        <strain evidence="1">TRF0915ILg1</strain>
        <tissue evidence="1">Whole body</tissue>
    </source>
</reference>
<dbReference type="AlphaFoldDB" id="A0A8K0DBP0"/>
<gene>
    <name evidence="1" type="ORF">ILUMI_03371</name>
</gene>